<dbReference type="GO" id="GO:0005524">
    <property type="term" value="F:ATP binding"/>
    <property type="evidence" value="ECO:0007669"/>
    <property type="project" value="InterPro"/>
</dbReference>
<feature type="transmembrane region" description="Helical" evidence="7">
    <location>
        <begin position="42"/>
        <end position="62"/>
    </location>
</feature>
<feature type="transmembrane region" description="Helical" evidence="7">
    <location>
        <begin position="118"/>
        <end position="138"/>
    </location>
</feature>
<feature type="transmembrane region" description="Helical" evidence="7">
    <location>
        <begin position="87"/>
        <end position="106"/>
    </location>
</feature>
<gene>
    <name evidence="8" type="ordered locus">Bcav_4032</name>
</gene>
<evidence type="ECO:0000256" key="3">
    <source>
        <dbReference type="ARBA" id="ARBA00022692"/>
    </source>
</evidence>
<evidence type="ECO:0000313" key="8">
    <source>
        <dbReference type="EMBL" id="ACQ82273.1"/>
    </source>
</evidence>
<dbReference type="PANTHER" id="PTHR39087:SF2">
    <property type="entry name" value="UPF0104 MEMBRANE PROTEIN MJ1595"/>
    <property type="match status" value="1"/>
</dbReference>
<reference evidence="8 9" key="1">
    <citation type="journal article" date="2009" name="Stand. Genomic Sci.">
        <title>Complete genome sequence of Beutenbergia cavernae type strain (HKI 0122).</title>
        <authorList>
            <person name="Land M."/>
            <person name="Pukall R."/>
            <person name="Abt B."/>
            <person name="Goker M."/>
            <person name="Rohde M."/>
            <person name="Glavina Del Rio T."/>
            <person name="Tice H."/>
            <person name="Copeland A."/>
            <person name="Cheng J.F."/>
            <person name="Lucas S."/>
            <person name="Chen F."/>
            <person name="Nolan M."/>
            <person name="Bruce D."/>
            <person name="Goodwin L."/>
            <person name="Pitluck S."/>
            <person name="Ivanova N."/>
            <person name="Mavromatis K."/>
            <person name="Ovchinnikova G."/>
            <person name="Pati A."/>
            <person name="Chen A."/>
            <person name="Palaniappan K."/>
            <person name="Hauser L."/>
            <person name="Chang Y.J."/>
            <person name="Jefferies C.C."/>
            <person name="Saunders E."/>
            <person name="Brettin T."/>
            <person name="Detter J.C."/>
            <person name="Han C."/>
            <person name="Chain P."/>
            <person name="Bristow J."/>
            <person name="Eisen J.A."/>
            <person name="Markowitz V."/>
            <person name="Hugenholtz P."/>
            <person name="Kyrpides N.C."/>
            <person name="Klenk H.P."/>
            <person name="Lapidus A."/>
        </authorList>
    </citation>
    <scope>NUCLEOTIDE SEQUENCE [LARGE SCALE GENOMIC DNA]</scope>
    <source>
        <strain evidence="9">ATCC BAA-8 / DSM 12333 / NBRC 16432</strain>
    </source>
</reference>
<evidence type="ECO:0000256" key="6">
    <source>
        <dbReference type="SAM" id="MobiDB-lite"/>
    </source>
</evidence>
<keyword evidence="4 7" id="KW-1133">Transmembrane helix</keyword>
<feature type="transmembrane region" description="Helical" evidence="7">
    <location>
        <begin position="181"/>
        <end position="200"/>
    </location>
</feature>
<evidence type="ECO:0000256" key="5">
    <source>
        <dbReference type="ARBA" id="ARBA00023136"/>
    </source>
</evidence>
<comment type="subcellular location">
    <subcellularLocation>
        <location evidence="1">Cell membrane</location>
        <topology evidence="1">Multi-pass membrane protein</topology>
    </subcellularLocation>
</comment>
<accession>C5C5D3</accession>
<evidence type="ECO:0000256" key="1">
    <source>
        <dbReference type="ARBA" id="ARBA00004651"/>
    </source>
</evidence>
<feature type="transmembrane region" description="Helical" evidence="7">
    <location>
        <begin position="838"/>
        <end position="857"/>
    </location>
</feature>
<organism evidence="8 9">
    <name type="scientific">Beutenbergia cavernae (strain ATCC BAA-8 / DSM 12333 / CCUG 43141 / JCM 11478 / NBRC 16432 / NCIMB 13614 / HKI 0122)</name>
    <dbReference type="NCBI Taxonomy" id="471853"/>
    <lineage>
        <taxon>Bacteria</taxon>
        <taxon>Bacillati</taxon>
        <taxon>Actinomycetota</taxon>
        <taxon>Actinomycetes</taxon>
        <taxon>Micrococcales</taxon>
        <taxon>Beutenbergiaceae</taxon>
        <taxon>Beutenbergia</taxon>
    </lineage>
</organism>
<proteinExistence type="predicted"/>
<keyword evidence="5 7" id="KW-0472">Membrane</keyword>
<feature type="transmembrane region" description="Helical" evidence="7">
    <location>
        <begin position="759"/>
        <end position="780"/>
    </location>
</feature>
<dbReference type="PANTHER" id="PTHR39087">
    <property type="entry name" value="UPF0104 MEMBRANE PROTEIN MJ1595"/>
    <property type="match status" value="1"/>
</dbReference>
<keyword evidence="3 7" id="KW-0812">Transmembrane</keyword>
<dbReference type="RefSeq" id="WP_015884510.1">
    <property type="nucleotide sequence ID" value="NC_012669.1"/>
</dbReference>
<dbReference type="EMBL" id="CP001618">
    <property type="protein sequence ID" value="ACQ82273.1"/>
    <property type="molecule type" value="Genomic_DNA"/>
</dbReference>
<dbReference type="Proteomes" id="UP000007962">
    <property type="component" value="Chromosome"/>
</dbReference>
<dbReference type="InterPro" id="IPR022791">
    <property type="entry name" value="L-PG_synthase/AglD"/>
</dbReference>
<feature type="transmembrane region" description="Helical" evidence="7">
    <location>
        <begin position="648"/>
        <end position="672"/>
    </location>
</feature>
<dbReference type="Pfam" id="PF03706">
    <property type="entry name" value="LPG_synthase_TM"/>
    <property type="match status" value="1"/>
</dbReference>
<evidence type="ECO:0000256" key="2">
    <source>
        <dbReference type="ARBA" id="ARBA00022475"/>
    </source>
</evidence>
<keyword evidence="9" id="KW-1185">Reference proteome</keyword>
<evidence type="ECO:0000256" key="7">
    <source>
        <dbReference type="SAM" id="Phobius"/>
    </source>
</evidence>
<sequence>MSEADAPGTTVPQAPAPSVPPPTRTVEIIDVPAHRLRRPGDLVAMILALLGVVLVLLLAVYAHRTTEGVTEDIENALPDFLERLLDIPLNLLEGLVTFLLPLLVIVERLIRRQVRVVLEALAAAVVAALLTGAGAWLLRSFAPDALVDGLAIASGTALSPAVAAIAALLTTIGSRDRRRAVGWSWNLLWIVLVLQVLMGAMSLPGALVSVLLGRALGLAARYLWGVRGERAYGRDLVTAIRRAGLDPLRIQRIADPEDLAEATAELVTTNSPIGYVTEHPDALPARAERRAEIREERGADDDGAPPTSSPAFMAATSEQADDGEPAPFSSPTPVVTLDDESAPADAGPPAPIRLRVSDPATVALAREGENRVYAVVDADGTRWDVVVLDGDRQVVGTLAAFWSTIRLKGLEQRAVVSLRAAAARAALMTYAAAAAGVRAPRLQGIADEEDSVLLVGEHVSSATTLSAMQPDDITDELLDGAWEQLRVAHDAGLAHRAITGDAILVASGRDVWLTAWENGEIAASELARRLDLAQMLALLALTVGPERAMASASRSLTEEQLVAIAPILQPVALPPATRAAARRDKQVLARVQNLLVDLIPTAQTEPMQLARFSARTVVTVTVAVIAGFILLTTLNFDQIIAAVREANPVWMVVAFLLGLLTYLGSAMSLVAFSPEKLPLWRTTLVQVAASVITLVAPAGIGPAALNLRYLQKNRIATPMALATVALVQVSQFVTTVLLLLVIALVTGSSGALDSLPSGAVLLVVALVLVAASTAFAFPAVRRWVLARLVPMLRQVWPRVVWVVGQPGRLAMGIGGNLIMTIGYLAAFQAALEAFAQSVPLTSLAIIYLVGTAAGSAIPTPGGVGTVELALTSGLRTAGVPTAVAASSAVLFRVLTFWGRVPLGWLAMRYLQKRDAI</sequence>
<dbReference type="eggNOG" id="COG0392">
    <property type="taxonomic scope" value="Bacteria"/>
</dbReference>
<dbReference type="STRING" id="471853.Bcav_4032"/>
<feature type="compositionally biased region" description="Pro residues" evidence="6">
    <location>
        <begin position="14"/>
        <end position="23"/>
    </location>
</feature>
<feature type="transmembrane region" description="Helical" evidence="7">
    <location>
        <begin position="725"/>
        <end position="747"/>
    </location>
</feature>
<dbReference type="GO" id="GO:0005886">
    <property type="term" value="C:plasma membrane"/>
    <property type="evidence" value="ECO:0007669"/>
    <property type="project" value="UniProtKB-SubCell"/>
</dbReference>
<evidence type="ECO:0000256" key="4">
    <source>
        <dbReference type="ARBA" id="ARBA00022989"/>
    </source>
</evidence>
<feature type="transmembrane region" description="Helical" evidence="7">
    <location>
        <begin position="150"/>
        <end position="169"/>
    </location>
</feature>
<feature type="transmembrane region" description="Helical" evidence="7">
    <location>
        <begin position="800"/>
        <end position="826"/>
    </location>
</feature>
<feature type="region of interest" description="Disordered" evidence="6">
    <location>
        <begin position="294"/>
        <end position="353"/>
    </location>
</feature>
<dbReference type="InterPro" id="IPR036640">
    <property type="entry name" value="ABC1_TM_sf"/>
</dbReference>
<evidence type="ECO:0000313" key="9">
    <source>
        <dbReference type="Proteomes" id="UP000007962"/>
    </source>
</evidence>
<protein>
    <submittedName>
        <fullName evidence="8">Integral membrane protein</fullName>
    </submittedName>
</protein>
<dbReference type="SUPFAM" id="SSF90123">
    <property type="entry name" value="ABC transporter transmembrane region"/>
    <property type="match status" value="1"/>
</dbReference>
<feature type="region of interest" description="Disordered" evidence="6">
    <location>
        <begin position="1"/>
        <end position="23"/>
    </location>
</feature>
<feature type="transmembrane region" description="Helical" evidence="7">
    <location>
        <begin position="684"/>
        <end position="705"/>
    </location>
</feature>
<name>C5C5D3_BEUC1</name>
<keyword evidence="2" id="KW-1003">Cell membrane</keyword>
<dbReference type="KEGG" id="bcv:Bcav_4032"/>
<feature type="transmembrane region" description="Helical" evidence="7">
    <location>
        <begin position="617"/>
        <end position="636"/>
    </location>
</feature>
<dbReference type="AlphaFoldDB" id="C5C5D3"/>
<dbReference type="HOGENOM" id="CLU_009723_1_0_11"/>
<dbReference type="OrthoDB" id="5242664at2"/>